<dbReference type="Gene3D" id="1.10.260.40">
    <property type="entry name" value="lambda repressor-like DNA-binding domains"/>
    <property type="match status" value="1"/>
</dbReference>
<protein>
    <submittedName>
        <fullName evidence="3">Helix-turn-helix domain-containing protein</fullName>
    </submittedName>
</protein>
<organism evidence="3 4">
    <name type="scientific">Dyella lutea</name>
    <dbReference type="NCBI Taxonomy" id="2950441"/>
    <lineage>
        <taxon>Bacteria</taxon>
        <taxon>Pseudomonadati</taxon>
        <taxon>Pseudomonadota</taxon>
        <taxon>Gammaproteobacteria</taxon>
        <taxon>Lysobacterales</taxon>
        <taxon>Rhodanobacteraceae</taxon>
        <taxon>Dyella</taxon>
    </lineage>
</organism>
<reference evidence="3 4" key="1">
    <citation type="submission" date="2022-06" db="EMBL/GenBank/DDBJ databases">
        <title>Dyella sp. Sa strain:Sa Genome sequencing.</title>
        <authorList>
            <person name="Park S."/>
        </authorList>
    </citation>
    <scope>NUCLEOTIDE SEQUENCE [LARGE SCALE GENOMIC DNA]</scope>
    <source>
        <strain evidence="3 4">Sa</strain>
    </source>
</reference>
<keyword evidence="4" id="KW-1185">Reference proteome</keyword>
<gene>
    <name evidence="3" type="ORF">NC595_14970</name>
</gene>
<evidence type="ECO:0000313" key="4">
    <source>
        <dbReference type="Proteomes" id="UP001204615"/>
    </source>
</evidence>
<feature type="region of interest" description="Disordered" evidence="1">
    <location>
        <begin position="1"/>
        <end position="20"/>
    </location>
</feature>
<dbReference type="InterPro" id="IPR001387">
    <property type="entry name" value="Cro/C1-type_HTH"/>
</dbReference>
<dbReference type="EMBL" id="JAMZEK010000003">
    <property type="protein sequence ID" value="MCP1375350.1"/>
    <property type="molecule type" value="Genomic_DNA"/>
</dbReference>
<dbReference type="SUPFAM" id="SSF47413">
    <property type="entry name" value="lambda repressor-like DNA-binding domains"/>
    <property type="match status" value="1"/>
</dbReference>
<proteinExistence type="predicted"/>
<sequence>MKNRKLGSTLARDGASHGPAKVSGANLGSFSGRTNALVQHFGSVAEVARRSGSSETAVRKWIDGAEPSVERCLALAKGTGVSLAWLLGGVPPMWESEMTEAERDTQMIVLGDPDDEAVKAAYRRRDAALKGFVAGLATAQEPQERASQAVRREDLKIALQLASEALGNRELPPDKHAELVTLIYELLEEGLPEAKVLRFARAAAA</sequence>
<dbReference type="Pfam" id="PF01381">
    <property type="entry name" value="HTH_3"/>
    <property type="match status" value="1"/>
</dbReference>
<name>A0ABT1FE10_9GAMM</name>
<dbReference type="InterPro" id="IPR010982">
    <property type="entry name" value="Lambda_DNA-bd_dom_sf"/>
</dbReference>
<dbReference type="CDD" id="cd00093">
    <property type="entry name" value="HTH_XRE"/>
    <property type="match status" value="1"/>
</dbReference>
<comment type="caution">
    <text evidence="3">The sequence shown here is derived from an EMBL/GenBank/DDBJ whole genome shotgun (WGS) entry which is preliminary data.</text>
</comment>
<dbReference type="PROSITE" id="PS50943">
    <property type="entry name" value="HTH_CROC1"/>
    <property type="match status" value="1"/>
</dbReference>
<dbReference type="Proteomes" id="UP001204615">
    <property type="component" value="Unassembled WGS sequence"/>
</dbReference>
<feature type="domain" description="HTH cro/C1-type" evidence="2">
    <location>
        <begin position="43"/>
        <end position="86"/>
    </location>
</feature>
<evidence type="ECO:0000313" key="3">
    <source>
        <dbReference type="EMBL" id="MCP1375350.1"/>
    </source>
</evidence>
<evidence type="ECO:0000256" key="1">
    <source>
        <dbReference type="SAM" id="MobiDB-lite"/>
    </source>
</evidence>
<dbReference type="RefSeq" id="WP_253567782.1">
    <property type="nucleotide sequence ID" value="NZ_JAMZEK010000003.1"/>
</dbReference>
<evidence type="ECO:0000259" key="2">
    <source>
        <dbReference type="PROSITE" id="PS50943"/>
    </source>
</evidence>
<accession>A0ABT1FE10</accession>